<evidence type="ECO:0000313" key="2">
    <source>
        <dbReference type="Proteomes" id="UP000544110"/>
    </source>
</evidence>
<gene>
    <name evidence="1" type="ORF">BJ989_001705</name>
</gene>
<evidence type="ECO:0008006" key="3">
    <source>
        <dbReference type="Google" id="ProtNLM"/>
    </source>
</evidence>
<keyword evidence="2" id="KW-1185">Reference proteome</keyword>
<reference evidence="1 2" key="1">
    <citation type="submission" date="2020-07" db="EMBL/GenBank/DDBJ databases">
        <title>Sequencing the genomes of 1000 actinobacteria strains.</title>
        <authorList>
            <person name="Klenk H.-P."/>
        </authorList>
    </citation>
    <scope>NUCLEOTIDE SEQUENCE [LARGE SCALE GENOMIC DNA]</scope>
    <source>
        <strain evidence="1 2">DSM 24552</strain>
    </source>
</reference>
<accession>A0A7Y9RRT1</accession>
<comment type="caution">
    <text evidence="1">The sequence shown here is derived from an EMBL/GenBank/DDBJ whole genome shotgun (WGS) entry which is preliminary data.</text>
</comment>
<proteinExistence type="predicted"/>
<dbReference type="Pfam" id="PF10978">
    <property type="entry name" value="DUF2785"/>
    <property type="match status" value="1"/>
</dbReference>
<evidence type="ECO:0000313" key="1">
    <source>
        <dbReference type="EMBL" id="NYG55401.1"/>
    </source>
</evidence>
<dbReference type="EMBL" id="JACCAC010000001">
    <property type="protein sequence ID" value="NYG55401.1"/>
    <property type="molecule type" value="Genomic_DNA"/>
</dbReference>
<organism evidence="1 2">
    <name type="scientific">Nocardioides perillae</name>
    <dbReference type="NCBI Taxonomy" id="1119534"/>
    <lineage>
        <taxon>Bacteria</taxon>
        <taxon>Bacillati</taxon>
        <taxon>Actinomycetota</taxon>
        <taxon>Actinomycetes</taxon>
        <taxon>Propionibacteriales</taxon>
        <taxon>Nocardioidaceae</taxon>
        <taxon>Nocardioides</taxon>
    </lineage>
</organism>
<dbReference type="Proteomes" id="UP000544110">
    <property type="component" value="Unassembled WGS sequence"/>
</dbReference>
<name>A0A7Y9RRT1_9ACTN</name>
<sequence>MPSTSAYWKQVLSGGLAVPTDRPLDDLTAELTRMLGSPDPQERDGTAYPTLATWLGRGVYDELLAGLGDGMAAGLGVGLGEEPGGDGVFRRSFSALVLAECLQRDQQLGLLGAGTVLDWGDRLATWFLRERDLRGFVPGKGWAHALAHGADALGALAGSRHLGAPELTVVLDVLADRLLSSPGTLLVAGEPDRMAMATMAVLRRELVPLTVLEPWVARIAAAATAPPLGDRDPFLSTGDPEAFLRALHLQLALAPRPPEVRADLLLVVVDALRRSNPHALS</sequence>
<dbReference type="RefSeq" id="WP_179517853.1">
    <property type="nucleotide sequence ID" value="NZ_JACCAC010000001.1"/>
</dbReference>
<dbReference type="AlphaFoldDB" id="A0A7Y9RRT1"/>
<protein>
    <recommendedName>
        <fullName evidence="3">DUF2785 domain-containing protein</fullName>
    </recommendedName>
</protein>
<dbReference type="InterPro" id="IPR021247">
    <property type="entry name" value="DUF2785"/>
</dbReference>